<dbReference type="KEGG" id="step:IC006_1127"/>
<evidence type="ECO:0000313" key="10">
    <source>
        <dbReference type="Proteomes" id="UP000325030"/>
    </source>
</evidence>
<dbReference type="NCBIfam" id="NF001986">
    <property type="entry name" value="PRK00779.1"/>
    <property type="match status" value="1"/>
</dbReference>
<dbReference type="InterPro" id="IPR006130">
    <property type="entry name" value="Asp/Orn_carbamoylTrfase"/>
</dbReference>
<feature type="domain" description="Aspartate/ornithine carbamoyltransferase Asp/Orn-binding" evidence="5">
    <location>
        <begin position="151"/>
        <end position="305"/>
    </location>
</feature>
<protein>
    <recommendedName>
        <fullName evidence="3">Ornithine carbamoyltransferase</fullName>
        <ecNumber evidence="3">2.1.3.3</ecNumber>
    </recommendedName>
</protein>
<dbReference type="InterPro" id="IPR006132">
    <property type="entry name" value="Asp/Orn_carbamoyltranf_P-bd"/>
</dbReference>
<dbReference type="SUPFAM" id="SSF53671">
    <property type="entry name" value="Aspartate/ornithine carbamoyltransferase"/>
    <property type="match status" value="1"/>
</dbReference>
<feature type="domain" description="Aspartate/ornithine carbamoyltransferase carbamoyl-P binding" evidence="6">
    <location>
        <begin position="5"/>
        <end position="145"/>
    </location>
</feature>
<dbReference type="GO" id="GO:0019240">
    <property type="term" value="P:citrulline biosynthetic process"/>
    <property type="evidence" value="ECO:0007669"/>
    <property type="project" value="TreeGrafter"/>
</dbReference>
<evidence type="ECO:0000259" key="5">
    <source>
        <dbReference type="Pfam" id="PF00185"/>
    </source>
</evidence>
<reference evidence="10" key="1">
    <citation type="submission" date="2018-09" db="EMBL/GenBank/DDBJ databases">
        <title>Complete Genome Sequencing of Sulfolobus sp. JCM 16834.</title>
        <authorList>
            <person name="Kato S."/>
            <person name="Itoh T."/>
            <person name="Ohkuma M."/>
        </authorList>
    </citation>
    <scope>NUCLEOTIDE SEQUENCE [LARGE SCALE GENOMIC DNA]</scope>
    <source>
        <strain evidence="10">IC-007</strain>
    </source>
</reference>
<evidence type="ECO:0000313" key="9">
    <source>
        <dbReference type="Proteomes" id="UP000322983"/>
    </source>
</evidence>
<dbReference type="FunFam" id="3.40.50.1370:FF:000008">
    <property type="entry name" value="Ornithine carbamoyltransferase"/>
    <property type="match status" value="1"/>
</dbReference>
<dbReference type="Pfam" id="PF00185">
    <property type="entry name" value="OTCace"/>
    <property type="match status" value="1"/>
</dbReference>
<gene>
    <name evidence="7" type="ORF">IC006_1127</name>
    <name evidence="8" type="ORF">IC007_1102</name>
</gene>
<dbReference type="NCBIfam" id="TIGR00658">
    <property type="entry name" value="orni_carb_tr"/>
    <property type="match status" value="1"/>
</dbReference>
<dbReference type="AlphaFoldDB" id="A0A510DUD7"/>
<organism evidence="7 9">
    <name type="scientific">Sulfuracidifex tepidarius</name>
    <dbReference type="NCBI Taxonomy" id="1294262"/>
    <lineage>
        <taxon>Archaea</taxon>
        <taxon>Thermoproteota</taxon>
        <taxon>Thermoprotei</taxon>
        <taxon>Sulfolobales</taxon>
        <taxon>Sulfolobaceae</taxon>
        <taxon>Sulfuracidifex</taxon>
    </lineage>
</organism>
<dbReference type="RefSeq" id="WP_054845520.1">
    <property type="nucleotide sequence ID" value="NZ_AP018929.1"/>
</dbReference>
<dbReference type="PANTHER" id="PTHR45753:SF3">
    <property type="entry name" value="ORNITHINE TRANSCARBAMYLASE, MITOCHONDRIAL"/>
    <property type="match status" value="1"/>
</dbReference>
<comment type="catalytic activity">
    <reaction evidence="2">
        <text>carbamoyl phosphate + L-ornithine = L-citrulline + phosphate + H(+)</text>
        <dbReference type="Rhea" id="RHEA:19513"/>
        <dbReference type="ChEBI" id="CHEBI:15378"/>
        <dbReference type="ChEBI" id="CHEBI:43474"/>
        <dbReference type="ChEBI" id="CHEBI:46911"/>
        <dbReference type="ChEBI" id="CHEBI:57743"/>
        <dbReference type="ChEBI" id="CHEBI:58228"/>
        <dbReference type="EC" id="2.1.3.3"/>
    </reaction>
</comment>
<dbReference type="EMBL" id="AP018930">
    <property type="protein sequence ID" value="BBG26587.1"/>
    <property type="molecule type" value="Genomic_DNA"/>
</dbReference>
<dbReference type="STRING" id="1294262.GCA_001316085_01076"/>
<evidence type="ECO:0000256" key="4">
    <source>
        <dbReference type="RuleBase" id="RU003634"/>
    </source>
</evidence>
<dbReference type="Proteomes" id="UP000325030">
    <property type="component" value="Chromosome"/>
</dbReference>
<sequence>MLKGKNFFCLLDFQRKDIELILDTSFMMKRWVYTNSVQKILEGKSVALIFEKPSTRTRISSEVAVYKLGGFPMVFDKNVLQLSRGETVEDTGAVMGRMVNGIGARVLKHETLERLARSSGLPVVNLLSNFSHPLQGLTDMMTIKEKFGDRKVKISFVGDGRDNVLMSLASISCSLGYDLNVASPSSMRPDPSLMERIEERCDETGASMDFMEDPYEAVRGTSVVYTDVWISMGEESIAETKKKQLGNYRVTSDLMKYTTEDSIFMHCLPAVRGEEVDAEVIDGKRSAVWDQAENRLYTAMAVFSLFL</sequence>
<dbReference type="OrthoDB" id="4696at2157"/>
<keyword evidence="1 4" id="KW-0808">Transferase</keyword>
<dbReference type="Proteomes" id="UP000322983">
    <property type="component" value="Chromosome"/>
</dbReference>
<dbReference type="PRINTS" id="PR00100">
    <property type="entry name" value="AOTCASE"/>
</dbReference>
<dbReference type="InterPro" id="IPR002292">
    <property type="entry name" value="Orn/put_carbamltrans"/>
</dbReference>
<accession>A0A510DUD7</accession>
<evidence type="ECO:0000256" key="3">
    <source>
        <dbReference type="NCBIfam" id="TIGR00658"/>
    </source>
</evidence>
<dbReference type="Gene3D" id="3.40.50.1370">
    <property type="entry name" value="Aspartate/ornithine carbamoyltransferase"/>
    <property type="match status" value="2"/>
</dbReference>
<comment type="similarity">
    <text evidence="4">Belongs to the aspartate/ornithine carbamoyltransferase superfamily.</text>
</comment>
<dbReference type="InterPro" id="IPR006131">
    <property type="entry name" value="Asp_carbamoyltransf_Asp/Orn-bd"/>
</dbReference>
<evidence type="ECO:0000256" key="1">
    <source>
        <dbReference type="ARBA" id="ARBA00022679"/>
    </source>
</evidence>
<evidence type="ECO:0000259" key="6">
    <source>
        <dbReference type="Pfam" id="PF02729"/>
    </source>
</evidence>
<dbReference type="PANTHER" id="PTHR45753">
    <property type="entry name" value="ORNITHINE CARBAMOYLTRANSFERASE, MITOCHONDRIAL"/>
    <property type="match status" value="1"/>
</dbReference>
<evidence type="ECO:0000313" key="8">
    <source>
        <dbReference type="EMBL" id="BBG26587.1"/>
    </source>
</evidence>
<dbReference type="EC" id="2.1.3.3" evidence="3"/>
<dbReference type="EMBL" id="AP018929">
    <property type="protein sequence ID" value="BBG23832.1"/>
    <property type="molecule type" value="Genomic_DNA"/>
</dbReference>
<reference evidence="7 9" key="2">
    <citation type="journal article" date="2020" name="Int. J. Syst. Evol. Microbiol.">
        <title>Sulfuracidifex tepidarius gen. nov., sp. nov. and transfer of Sulfolobus metallicus Huber and Stetter 1992 to the genus Sulfuracidifex as Sulfuracidifex metallicus comb. nov.</title>
        <authorList>
            <person name="Itoh T."/>
            <person name="Miura T."/>
            <person name="Sakai H.D."/>
            <person name="Kato S."/>
            <person name="Ohkuma M."/>
            <person name="Takashina T."/>
        </authorList>
    </citation>
    <scope>NUCLEOTIDE SEQUENCE [LARGE SCALE GENOMIC DNA]</scope>
    <source>
        <strain evidence="7 9">IC-006</strain>
        <strain evidence="8">IC-007</strain>
    </source>
</reference>
<dbReference type="Pfam" id="PF02729">
    <property type="entry name" value="OTCace_N"/>
    <property type="match status" value="1"/>
</dbReference>
<dbReference type="GeneID" id="41717447"/>
<dbReference type="GO" id="GO:0042450">
    <property type="term" value="P:L-arginine biosynthetic process via ornithine"/>
    <property type="evidence" value="ECO:0007669"/>
    <property type="project" value="UniProtKB-UniRule"/>
</dbReference>
<dbReference type="InterPro" id="IPR036901">
    <property type="entry name" value="Asp/Orn_carbamoylTrfase_sf"/>
</dbReference>
<evidence type="ECO:0000313" key="7">
    <source>
        <dbReference type="EMBL" id="BBG23832.1"/>
    </source>
</evidence>
<name>A0A510DUD7_9CREN</name>
<dbReference type="GO" id="GO:0016597">
    <property type="term" value="F:amino acid binding"/>
    <property type="evidence" value="ECO:0007669"/>
    <property type="project" value="InterPro"/>
</dbReference>
<dbReference type="GO" id="GO:0004585">
    <property type="term" value="F:ornithine carbamoyltransferase activity"/>
    <property type="evidence" value="ECO:0007669"/>
    <property type="project" value="UniProtKB-UniRule"/>
</dbReference>
<evidence type="ECO:0000256" key="2">
    <source>
        <dbReference type="ARBA" id="ARBA00048772"/>
    </source>
</evidence>
<dbReference type="PRINTS" id="PR00102">
    <property type="entry name" value="OTCASE"/>
</dbReference>
<proteinExistence type="inferred from homology"/>
<dbReference type="PROSITE" id="PS00097">
    <property type="entry name" value="CARBAMOYLTRANSFERASE"/>
    <property type="match status" value="1"/>
</dbReference>
<keyword evidence="9" id="KW-1185">Reference proteome</keyword>
<accession>A0A510E294</accession>